<proteinExistence type="predicted"/>
<accession>A0A5C3LSJ0</accession>
<protein>
    <submittedName>
        <fullName evidence="1">Uncharacterized protein</fullName>
    </submittedName>
</protein>
<name>A0A5C3LSJ0_9AGAR</name>
<dbReference type="OrthoDB" id="2987506at2759"/>
<evidence type="ECO:0000313" key="2">
    <source>
        <dbReference type="Proteomes" id="UP000308652"/>
    </source>
</evidence>
<dbReference type="EMBL" id="ML213619">
    <property type="protein sequence ID" value="TFK35785.1"/>
    <property type="molecule type" value="Genomic_DNA"/>
</dbReference>
<dbReference type="Proteomes" id="UP000308652">
    <property type="component" value="Unassembled WGS sequence"/>
</dbReference>
<gene>
    <name evidence="1" type="ORF">BDQ12DRAFT_759163</name>
</gene>
<organism evidence="1 2">
    <name type="scientific">Crucibulum laeve</name>
    <dbReference type="NCBI Taxonomy" id="68775"/>
    <lineage>
        <taxon>Eukaryota</taxon>
        <taxon>Fungi</taxon>
        <taxon>Dikarya</taxon>
        <taxon>Basidiomycota</taxon>
        <taxon>Agaricomycotina</taxon>
        <taxon>Agaricomycetes</taxon>
        <taxon>Agaricomycetidae</taxon>
        <taxon>Agaricales</taxon>
        <taxon>Agaricineae</taxon>
        <taxon>Nidulariaceae</taxon>
        <taxon>Crucibulum</taxon>
    </lineage>
</organism>
<keyword evidence="2" id="KW-1185">Reference proteome</keyword>
<evidence type="ECO:0000313" key="1">
    <source>
        <dbReference type="EMBL" id="TFK35785.1"/>
    </source>
</evidence>
<sequence>MTLGINKFIAKGMSTAKPNADSYTLVVEIANNQMELLKSGGFNLCVAKKVNGAYTVVWSGKSEYLHKNTFGWEENYQVFGSNEFKVGALVQAQTNEVDIAYGQTCILDSAGVVQPPSGPIDKSGKFYVQNNFGKICLGVNQKLNGTFLPIFVSPTIIAGKATFEPIVQVKVWLQTHVESGTMIFDVTEPGIEVTYSGGTSKTVAYEGKEGLGQWVQK</sequence>
<dbReference type="AlphaFoldDB" id="A0A5C3LSJ0"/>
<reference evidence="1 2" key="1">
    <citation type="journal article" date="2019" name="Nat. Ecol. Evol.">
        <title>Megaphylogeny resolves global patterns of mushroom evolution.</title>
        <authorList>
            <person name="Varga T."/>
            <person name="Krizsan K."/>
            <person name="Foldi C."/>
            <person name="Dima B."/>
            <person name="Sanchez-Garcia M."/>
            <person name="Sanchez-Ramirez S."/>
            <person name="Szollosi G.J."/>
            <person name="Szarkandi J.G."/>
            <person name="Papp V."/>
            <person name="Albert L."/>
            <person name="Andreopoulos W."/>
            <person name="Angelini C."/>
            <person name="Antonin V."/>
            <person name="Barry K.W."/>
            <person name="Bougher N.L."/>
            <person name="Buchanan P."/>
            <person name="Buyck B."/>
            <person name="Bense V."/>
            <person name="Catcheside P."/>
            <person name="Chovatia M."/>
            <person name="Cooper J."/>
            <person name="Damon W."/>
            <person name="Desjardin D."/>
            <person name="Finy P."/>
            <person name="Geml J."/>
            <person name="Haridas S."/>
            <person name="Hughes K."/>
            <person name="Justo A."/>
            <person name="Karasinski D."/>
            <person name="Kautmanova I."/>
            <person name="Kiss B."/>
            <person name="Kocsube S."/>
            <person name="Kotiranta H."/>
            <person name="LaButti K.M."/>
            <person name="Lechner B.E."/>
            <person name="Liimatainen K."/>
            <person name="Lipzen A."/>
            <person name="Lukacs Z."/>
            <person name="Mihaltcheva S."/>
            <person name="Morgado L.N."/>
            <person name="Niskanen T."/>
            <person name="Noordeloos M.E."/>
            <person name="Ohm R.A."/>
            <person name="Ortiz-Santana B."/>
            <person name="Ovrebo C."/>
            <person name="Racz N."/>
            <person name="Riley R."/>
            <person name="Savchenko A."/>
            <person name="Shiryaev A."/>
            <person name="Soop K."/>
            <person name="Spirin V."/>
            <person name="Szebenyi C."/>
            <person name="Tomsovsky M."/>
            <person name="Tulloss R.E."/>
            <person name="Uehling J."/>
            <person name="Grigoriev I.V."/>
            <person name="Vagvolgyi C."/>
            <person name="Papp T."/>
            <person name="Martin F.M."/>
            <person name="Miettinen O."/>
            <person name="Hibbett D.S."/>
            <person name="Nagy L.G."/>
        </authorList>
    </citation>
    <scope>NUCLEOTIDE SEQUENCE [LARGE SCALE GENOMIC DNA]</scope>
    <source>
        <strain evidence="1 2">CBS 166.37</strain>
    </source>
</reference>